<feature type="domain" description="DUF7344" evidence="2">
    <location>
        <begin position="27"/>
        <end position="98"/>
    </location>
</feature>
<evidence type="ECO:0000256" key="1">
    <source>
        <dbReference type="SAM" id="MobiDB-lite"/>
    </source>
</evidence>
<proteinExistence type="predicted"/>
<comment type="caution">
    <text evidence="3">The sequence shown here is derived from an EMBL/GenBank/DDBJ whole genome shotgun (WGS) entry which is preliminary data.</text>
</comment>
<organism evidence="3 4">
    <name type="scientific">Halocatena marina</name>
    <dbReference type="NCBI Taxonomy" id="2934937"/>
    <lineage>
        <taxon>Archaea</taxon>
        <taxon>Methanobacteriati</taxon>
        <taxon>Methanobacteriota</taxon>
        <taxon>Stenosarchaea group</taxon>
        <taxon>Halobacteria</taxon>
        <taxon>Halobacteriales</taxon>
        <taxon>Natronomonadaceae</taxon>
        <taxon>Halocatena</taxon>
    </lineage>
</organism>
<name>A0ABD5YL76_9EURY</name>
<dbReference type="InterPro" id="IPR055768">
    <property type="entry name" value="DUF7344"/>
</dbReference>
<evidence type="ECO:0000313" key="4">
    <source>
        <dbReference type="Proteomes" id="UP001596417"/>
    </source>
</evidence>
<evidence type="ECO:0000259" key="2">
    <source>
        <dbReference type="Pfam" id="PF24035"/>
    </source>
</evidence>
<dbReference type="Pfam" id="PF24035">
    <property type="entry name" value="DUF7344"/>
    <property type="match status" value="1"/>
</dbReference>
<reference evidence="3 4" key="1">
    <citation type="journal article" date="2019" name="Int. J. Syst. Evol. Microbiol.">
        <title>The Global Catalogue of Microorganisms (GCM) 10K type strain sequencing project: providing services to taxonomists for standard genome sequencing and annotation.</title>
        <authorList>
            <consortium name="The Broad Institute Genomics Platform"/>
            <consortium name="The Broad Institute Genome Sequencing Center for Infectious Disease"/>
            <person name="Wu L."/>
            <person name="Ma J."/>
        </authorList>
    </citation>
    <scope>NUCLEOTIDE SEQUENCE [LARGE SCALE GENOMIC DNA]</scope>
    <source>
        <strain evidence="3 4">RDMS1</strain>
    </source>
</reference>
<feature type="region of interest" description="Disordered" evidence="1">
    <location>
        <begin position="1"/>
        <end position="22"/>
    </location>
</feature>
<dbReference type="EMBL" id="JBHTAX010000001">
    <property type="protein sequence ID" value="MFC7189966.1"/>
    <property type="molecule type" value="Genomic_DNA"/>
</dbReference>
<gene>
    <name evidence="3" type="ORF">ACFQL7_08920</name>
</gene>
<dbReference type="Proteomes" id="UP001596417">
    <property type="component" value="Unassembled WGS sequence"/>
</dbReference>
<evidence type="ECO:0000313" key="3">
    <source>
        <dbReference type="EMBL" id="MFC7189966.1"/>
    </source>
</evidence>
<keyword evidence="4" id="KW-1185">Reference proteome</keyword>
<feature type="compositionally biased region" description="Basic and acidic residues" evidence="1">
    <location>
        <begin position="1"/>
        <end position="17"/>
    </location>
</feature>
<accession>A0ABD5YL76</accession>
<sequence>MTSRRDPTSHVDELRELSDEEETLDPLSTLRRRTIIRYMSQLPSTDSVSTTELARVCAAVEQDEPIQSLSRSDFRRAVQGLRQRDLTRLSLIEILDTSDSESIDRGERFEEYAEMLATVDEKIQ</sequence>
<dbReference type="RefSeq" id="WP_264554662.1">
    <property type="nucleotide sequence ID" value="NZ_CP109979.1"/>
</dbReference>
<protein>
    <recommendedName>
        <fullName evidence="2">DUF7344 domain-containing protein</fullName>
    </recommendedName>
</protein>
<dbReference type="AlphaFoldDB" id="A0ABD5YL76"/>
<dbReference type="GeneID" id="76199533"/>